<evidence type="ECO:0000256" key="1">
    <source>
        <dbReference type="SAM" id="Phobius"/>
    </source>
</evidence>
<sequence length="226" mass="25283">MLNSKQLERLKLEHVEPLDEALDQLRRDIKPKVSPQKYAKVVASVANHYAALYENQPENDGVDEMPQVEELEQPRETSTAGFSTQFFANLLTGLSVVSLGVVMMSNRSFGKITSMFDQGSPLIWIILSILLFVSMLVIRMIERNANAHAKYYLSRKLVLWMSGLGLMNALMGIFVLMSASSFNLVLKLMFSLVLGKITAVICLLTVIAFIVVFVKQDELVLVKVQA</sequence>
<evidence type="ECO:0000313" key="3">
    <source>
        <dbReference type="Proteomes" id="UP000278804"/>
    </source>
</evidence>
<proteinExistence type="predicted"/>
<gene>
    <name evidence="2" type="ORF">EEI45_03345</name>
</gene>
<accession>A0A3Q8S2K3</accession>
<evidence type="ECO:0000313" key="2">
    <source>
        <dbReference type="EMBL" id="AZK43937.1"/>
    </source>
</evidence>
<dbReference type="EMBL" id="CP034234">
    <property type="protein sequence ID" value="AZK43937.1"/>
    <property type="molecule type" value="Genomic_DNA"/>
</dbReference>
<reference evidence="2 3" key="1">
    <citation type="journal article" date="2020" name="Int. J. Syst. Evol. Microbiol.">
        <title>Description of Erysipelothrix piscisicarius sp. nov., an emergent fish pathogen, and assessment of virulence using a tiger barb (Puntigrus tetrazona) infection model.</title>
        <authorList>
            <person name="Pomaranski E.K."/>
            <person name="Griffin M.J."/>
            <person name="Camus A.C."/>
            <person name="Armwood A.R."/>
            <person name="Shelley J."/>
            <person name="Waldbieser G.C."/>
            <person name="LaFrentz B.R."/>
            <person name="Garcia J.C."/>
            <person name="Yanong R."/>
            <person name="Soto E."/>
        </authorList>
    </citation>
    <scope>NUCLEOTIDE SEQUENCE [LARGE SCALE GENOMIC DNA]</scope>
    <source>
        <strain evidence="2 3">15TAL0474</strain>
    </source>
</reference>
<dbReference type="Proteomes" id="UP000278804">
    <property type="component" value="Chromosome"/>
</dbReference>
<dbReference type="AlphaFoldDB" id="A0A3Q8S2K3"/>
<feature type="transmembrane region" description="Helical" evidence="1">
    <location>
        <begin position="86"/>
        <end position="109"/>
    </location>
</feature>
<keyword evidence="3" id="KW-1185">Reference proteome</keyword>
<feature type="transmembrane region" description="Helical" evidence="1">
    <location>
        <begin position="121"/>
        <end position="138"/>
    </location>
</feature>
<organism evidence="2 3">
    <name type="scientific">Erysipelothrix piscisicarius</name>
    <dbReference type="NCBI Taxonomy" id="2485784"/>
    <lineage>
        <taxon>Bacteria</taxon>
        <taxon>Bacillati</taxon>
        <taxon>Bacillota</taxon>
        <taxon>Erysipelotrichia</taxon>
        <taxon>Erysipelotrichales</taxon>
        <taxon>Erysipelotrichaceae</taxon>
        <taxon>Erysipelothrix</taxon>
    </lineage>
</organism>
<dbReference type="KEGG" id="eri:EEI45_03345"/>
<keyword evidence="1" id="KW-1133">Transmembrane helix</keyword>
<keyword evidence="1" id="KW-0472">Membrane</keyword>
<name>A0A3Q8S2K3_9FIRM</name>
<dbReference type="RefSeq" id="WP_125164144.1">
    <property type="nucleotide sequence ID" value="NZ_CP034234.1"/>
</dbReference>
<feature type="transmembrane region" description="Helical" evidence="1">
    <location>
        <begin position="188"/>
        <end position="214"/>
    </location>
</feature>
<protein>
    <submittedName>
        <fullName evidence="2">Uncharacterized protein</fullName>
    </submittedName>
</protein>
<feature type="transmembrane region" description="Helical" evidence="1">
    <location>
        <begin position="158"/>
        <end position="182"/>
    </location>
</feature>
<keyword evidence="1" id="KW-0812">Transmembrane</keyword>